<accession>A0A2X4UG26</accession>
<protein>
    <submittedName>
        <fullName evidence="2">TIR domain</fullName>
    </submittedName>
</protein>
<sequence>MLPHGYSEAHLGTRAGRRRGPLRLLVRNLRIARFLRAVRSTRLVCLVKCLSMTTSEQPAGFWSYVHADNEAEHGRILRLCNLIEAEYSLITGNEIHMFVDRDDISWGARWRDTIDDALAATTFFIPIVTARYIQRPECRHELIQFSKHAERRGVKELLLPILYSGVPRLEEDAEDEVKAIISSTQYENWTTLRLEEEQSAQYRSAVNKLALRLAEIAEMIADRPEVLDPVPAENTNVDEFADVSPGILDSMAEIEVLFPSWTKTIETLSSDIEALSEPFNRYAPKMQTVGRSASASVKLALARKLAGELNPIADRIVETSTIYTEQALQMDNGISKILLSIAEDPSSTNDDRDFAAFATGIRSLRDSGAQAIASLQRMNEEVKRVASMSRDLRKPLGKIARALQRFMDGQGLFDEWVRRIEEIENAEVAPRRIN</sequence>
<name>A0A2X4UG26_9NOCA</name>
<proteinExistence type="predicted"/>
<reference evidence="2 3" key="1">
    <citation type="submission" date="2018-06" db="EMBL/GenBank/DDBJ databases">
        <authorList>
            <consortium name="Pathogen Informatics"/>
            <person name="Doyle S."/>
        </authorList>
    </citation>
    <scope>NUCLEOTIDE SEQUENCE [LARGE SCALE GENOMIC DNA]</scope>
    <source>
        <strain evidence="2 3">NCTC10994</strain>
    </source>
</reference>
<dbReference type="InterPro" id="IPR035897">
    <property type="entry name" value="Toll_tir_struct_dom_sf"/>
</dbReference>
<evidence type="ECO:0000313" key="3">
    <source>
        <dbReference type="Proteomes" id="UP000249091"/>
    </source>
</evidence>
<dbReference type="EMBL" id="LS483468">
    <property type="protein sequence ID" value="SQI38837.1"/>
    <property type="molecule type" value="Genomic_DNA"/>
</dbReference>
<dbReference type="SUPFAM" id="SSF52200">
    <property type="entry name" value="Toll/Interleukin receptor TIR domain"/>
    <property type="match status" value="1"/>
</dbReference>
<dbReference type="Pfam" id="PF13676">
    <property type="entry name" value="TIR_2"/>
    <property type="match status" value="1"/>
</dbReference>
<organism evidence="2 3">
    <name type="scientific">Rhodococcus coprophilus</name>
    <dbReference type="NCBI Taxonomy" id="38310"/>
    <lineage>
        <taxon>Bacteria</taxon>
        <taxon>Bacillati</taxon>
        <taxon>Actinomycetota</taxon>
        <taxon>Actinomycetes</taxon>
        <taxon>Mycobacteriales</taxon>
        <taxon>Nocardiaceae</taxon>
        <taxon>Rhodococcus</taxon>
    </lineage>
</organism>
<dbReference type="GO" id="GO:0007165">
    <property type="term" value="P:signal transduction"/>
    <property type="evidence" value="ECO:0007669"/>
    <property type="project" value="InterPro"/>
</dbReference>
<keyword evidence="3" id="KW-1185">Reference proteome</keyword>
<dbReference type="AlphaFoldDB" id="A0A2X4UG26"/>
<gene>
    <name evidence="2" type="ORF">NCTC10994_04075</name>
</gene>
<dbReference type="KEGG" id="rcr:NCTC10994_04075"/>
<dbReference type="STRING" id="1219011.GCA_001895045_01333"/>
<feature type="domain" description="TIR" evidence="1">
    <location>
        <begin position="57"/>
        <end position="212"/>
    </location>
</feature>
<evidence type="ECO:0000313" key="2">
    <source>
        <dbReference type="EMBL" id="SQI38837.1"/>
    </source>
</evidence>
<dbReference type="InterPro" id="IPR000157">
    <property type="entry name" value="TIR_dom"/>
</dbReference>
<dbReference type="Gene3D" id="3.40.50.10140">
    <property type="entry name" value="Toll/interleukin-1 receptor homology (TIR) domain"/>
    <property type="match status" value="1"/>
</dbReference>
<evidence type="ECO:0000259" key="1">
    <source>
        <dbReference type="SMART" id="SM00255"/>
    </source>
</evidence>
<dbReference type="Proteomes" id="UP000249091">
    <property type="component" value="Chromosome 1"/>
</dbReference>
<dbReference type="SMART" id="SM00255">
    <property type="entry name" value="TIR"/>
    <property type="match status" value="1"/>
</dbReference>